<gene>
    <name evidence="2" type="ORF">EU96_1544</name>
</gene>
<dbReference type="STRING" id="74545.EU96_1544"/>
<keyword evidence="1" id="KW-0812">Transmembrane</keyword>
<organism evidence="2 3">
    <name type="scientific">Prochlorococcus marinus str. MIT 9302</name>
    <dbReference type="NCBI Taxonomy" id="74545"/>
    <lineage>
        <taxon>Bacteria</taxon>
        <taxon>Bacillati</taxon>
        <taxon>Cyanobacteriota</taxon>
        <taxon>Cyanophyceae</taxon>
        <taxon>Synechococcales</taxon>
        <taxon>Prochlorococcaceae</taxon>
        <taxon>Prochlorococcus</taxon>
    </lineage>
</organism>
<evidence type="ECO:0000313" key="3">
    <source>
        <dbReference type="Proteomes" id="UP000030445"/>
    </source>
</evidence>
<keyword evidence="1" id="KW-0472">Membrane</keyword>
<proteinExistence type="predicted"/>
<evidence type="ECO:0000256" key="1">
    <source>
        <dbReference type="SAM" id="Phobius"/>
    </source>
</evidence>
<feature type="transmembrane region" description="Helical" evidence="1">
    <location>
        <begin position="270"/>
        <end position="290"/>
    </location>
</feature>
<reference evidence="3" key="1">
    <citation type="journal article" date="2014" name="Sci. Data">
        <title>Genomes of diverse isolates of the marine cyanobacterium Prochlorococcus.</title>
        <authorList>
            <person name="Biller S."/>
            <person name="Berube P."/>
            <person name="Thompson J."/>
            <person name="Kelly L."/>
            <person name="Roggensack S."/>
            <person name="Awad L."/>
            <person name="Roache-Johnson K."/>
            <person name="Ding H."/>
            <person name="Giovannoni S.J."/>
            <person name="Moore L.R."/>
            <person name="Chisholm S.W."/>
        </authorList>
    </citation>
    <scope>NUCLEOTIDE SEQUENCE [LARGE SCALE GENOMIC DNA]</scope>
    <source>
        <strain evidence="3">MIT 9302</strain>
    </source>
</reference>
<name>A0A0A2A7T2_PROMR</name>
<dbReference type="AlphaFoldDB" id="A0A0A2A7T2"/>
<sequence length="562" mass="66622">MKKPLLIIYGKNELDISKYGEAYIYKLSSLKIKSSYRFKVLNNPSKLDEIAENEKKSYINWIYSIGNMPIYRKVSDLINFDLFLLGDLASMRNEIYQTFNALCNIKYLKILKKEYKPSSIELINLPIEYEKLIYHNLIKKYYLLNNIHLTFKSTLKKLFLLNKVIIKIIIFSIKNIIYNLIINFIPYKNFRYNNKLNLYLTRFPLHFNNSNKEEKYSFMFDQDCNNNVYLIDIISDGVHQNLSLFECLRSIKRLLKLNSKFILLDKFINFYDYILIFMKMPLIFITYIFLINKNYSYKNINLSFSIHIEQIYSLSKNIRLLFLSPKIERISKNKFSKNIIYTIFEYPYGRLVSYFFNNSGFIKTIGMQHGPSSTRKLYHYSKLSNKNSDYFPSQILSEDYYSMQIYKESKYKNISIMKKIPRLDYLSNFKGSIENKYNLIFGGLHDSNSILIELEEYIKSTNIKFIFKPHPRSNLSNETKSLIEGLDNLETTNEHFINLLRQCNSVFCTYTSIGYEAILLNFDVKIIDLPGSVNLSQLADIKFIKSEKISNKIEFISRKSLN</sequence>
<dbReference type="Proteomes" id="UP000030445">
    <property type="component" value="Unassembled WGS sequence"/>
</dbReference>
<dbReference type="EMBL" id="JNAM01000011">
    <property type="protein sequence ID" value="KGF96906.1"/>
    <property type="molecule type" value="Genomic_DNA"/>
</dbReference>
<keyword evidence="1" id="KW-1133">Transmembrane helix</keyword>
<comment type="caution">
    <text evidence="2">The sequence shown here is derived from an EMBL/GenBank/DDBJ whole genome shotgun (WGS) entry which is preliminary data.</text>
</comment>
<evidence type="ECO:0000313" key="2">
    <source>
        <dbReference type="EMBL" id="KGF96906.1"/>
    </source>
</evidence>
<dbReference type="RefSeq" id="WP_032527158.1">
    <property type="nucleotide sequence ID" value="NZ_CP138951.1"/>
</dbReference>
<dbReference type="OrthoDB" id="9837734at2"/>
<protein>
    <submittedName>
        <fullName evidence="2">Uncharacterized protein</fullName>
    </submittedName>
</protein>
<feature type="transmembrane region" description="Helical" evidence="1">
    <location>
        <begin position="164"/>
        <end position="185"/>
    </location>
</feature>
<accession>A0A0A2A7T2</accession>